<dbReference type="Pfam" id="PF00072">
    <property type="entry name" value="Response_reg"/>
    <property type="match status" value="1"/>
</dbReference>
<evidence type="ECO:0000256" key="1">
    <source>
        <dbReference type="ARBA" id="ARBA00018672"/>
    </source>
</evidence>
<dbReference type="Proteomes" id="UP000255036">
    <property type="component" value="Unassembled WGS sequence"/>
</dbReference>
<evidence type="ECO:0000256" key="9">
    <source>
        <dbReference type="PROSITE-ProRule" id="PRU01091"/>
    </source>
</evidence>
<dbReference type="SUPFAM" id="SSF52172">
    <property type="entry name" value="CheY-like"/>
    <property type="match status" value="1"/>
</dbReference>
<comment type="caution">
    <text evidence="12">The sequence shown here is derived from an EMBL/GenBank/DDBJ whole genome shotgun (WGS) entry which is preliminary data.</text>
</comment>
<dbReference type="OrthoDB" id="9790442at2"/>
<keyword evidence="2 8" id="KW-0597">Phosphoprotein</keyword>
<accession>A0A371AXB0</accession>
<sequence length="220" mass="24916">MARILAVDDEKEILEIIRKALEKDGHEVVLCKDGDSALKALSIPFQLILLDIMMPEMDGFELCVKIRNKTDCPIIFLTAKSSEPDIIKGLSIGADDYLKKPFGLGELRARVMAHMRREGRQKSNSFIRSGLVFYTDSKKVMYQQKNLLLTKSEYDICEYLAINHGITCSKERIFESVFGFNADSDSSAIVEHIKNIRKKGSAYGLNLVETVWGIGYRWAE</sequence>
<evidence type="ECO:0000256" key="5">
    <source>
        <dbReference type="ARBA" id="ARBA00023125"/>
    </source>
</evidence>
<keyword evidence="13" id="KW-1185">Reference proteome</keyword>
<dbReference type="PANTHER" id="PTHR48111">
    <property type="entry name" value="REGULATOR OF RPOS"/>
    <property type="match status" value="1"/>
</dbReference>
<evidence type="ECO:0000313" key="13">
    <source>
        <dbReference type="Proteomes" id="UP000255036"/>
    </source>
</evidence>
<proteinExistence type="predicted"/>
<comment type="function">
    <text evidence="7">May play the central regulatory role in sporulation. It may be an element of the effector pathway responsible for the activation of sporulation genes in response to nutritional stress. Spo0A may act in concert with spo0H (a sigma factor) to control the expression of some genes that are critical to the sporulation process.</text>
</comment>
<evidence type="ECO:0000313" key="12">
    <source>
        <dbReference type="EMBL" id="RDU24218.1"/>
    </source>
</evidence>
<dbReference type="FunFam" id="3.40.50.2300:FF:000001">
    <property type="entry name" value="DNA-binding response regulator PhoB"/>
    <property type="match status" value="1"/>
</dbReference>
<dbReference type="GO" id="GO:0006355">
    <property type="term" value="P:regulation of DNA-templated transcription"/>
    <property type="evidence" value="ECO:0007669"/>
    <property type="project" value="InterPro"/>
</dbReference>
<keyword evidence="6" id="KW-0804">Transcription</keyword>
<feature type="domain" description="OmpR/PhoB-type" evidence="11">
    <location>
        <begin position="123"/>
        <end position="220"/>
    </location>
</feature>
<feature type="modified residue" description="4-aspartylphosphate" evidence="8">
    <location>
        <position position="51"/>
    </location>
</feature>
<dbReference type="GO" id="GO:0005829">
    <property type="term" value="C:cytosol"/>
    <property type="evidence" value="ECO:0007669"/>
    <property type="project" value="TreeGrafter"/>
</dbReference>
<evidence type="ECO:0000256" key="8">
    <source>
        <dbReference type="PROSITE-ProRule" id="PRU00169"/>
    </source>
</evidence>
<evidence type="ECO:0000256" key="4">
    <source>
        <dbReference type="ARBA" id="ARBA00023015"/>
    </source>
</evidence>
<feature type="DNA-binding region" description="OmpR/PhoB-type" evidence="9">
    <location>
        <begin position="123"/>
        <end position="220"/>
    </location>
</feature>
<dbReference type="GO" id="GO:0000976">
    <property type="term" value="F:transcription cis-regulatory region binding"/>
    <property type="evidence" value="ECO:0007669"/>
    <property type="project" value="TreeGrafter"/>
</dbReference>
<dbReference type="SMART" id="SM00862">
    <property type="entry name" value="Trans_reg_C"/>
    <property type="match status" value="1"/>
</dbReference>
<keyword evidence="4" id="KW-0805">Transcription regulation</keyword>
<dbReference type="Gene3D" id="6.10.250.690">
    <property type="match status" value="1"/>
</dbReference>
<dbReference type="GO" id="GO:0032993">
    <property type="term" value="C:protein-DNA complex"/>
    <property type="evidence" value="ECO:0007669"/>
    <property type="project" value="TreeGrafter"/>
</dbReference>
<dbReference type="CDD" id="cd17574">
    <property type="entry name" value="REC_OmpR"/>
    <property type="match status" value="1"/>
</dbReference>
<dbReference type="Gene3D" id="1.10.10.10">
    <property type="entry name" value="Winged helix-like DNA-binding domain superfamily/Winged helix DNA-binding domain"/>
    <property type="match status" value="1"/>
</dbReference>
<dbReference type="InterPro" id="IPR001867">
    <property type="entry name" value="OmpR/PhoB-type_DNA-bd"/>
</dbReference>
<feature type="domain" description="Response regulatory" evidence="10">
    <location>
        <begin position="3"/>
        <end position="115"/>
    </location>
</feature>
<evidence type="ECO:0000259" key="11">
    <source>
        <dbReference type="PROSITE" id="PS51755"/>
    </source>
</evidence>
<protein>
    <recommendedName>
        <fullName evidence="1">Stage 0 sporulation protein A homolog</fullName>
    </recommendedName>
</protein>
<dbReference type="InterPro" id="IPR001789">
    <property type="entry name" value="Sig_transdc_resp-reg_receiver"/>
</dbReference>
<dbReference type="GO" id="GO:0000156">
    <property type="term" value="F:phosphorelay response regulator activity"/>
    <property type="evidence" value="ECO:0007669"/>
    <property type="project" value="TreeGrafter"/>
</dbReference>
<dbReference type="PROSITE" id="PS51755">
    <property type="entry name" value="OMPR_PHOB"/>
    <property type="match status" value="1"/>
</dbReference>
<dbReference type="PANTHER" id="PTHR48111:SF2">
    <property type="entry name" value="RESPONSE REGULATOR SAER"/>
    <property type="match status" value="1"/>
</dbReference>
<organism evidence="12 13">
    <name type="scientific">Anaerosacchariphilus polymeriproducens</name>
    <dbReference type="NCBI Taxonomy" id="1812858"/>
    <lineage>
        <taxon>Bacteria</taxon>
        <taxon>Bacillati</taxon>
        <taxon>Bacillota</taxon>
        <taxon>Clostridia</taxon>
        <taxon>Lachnospirales</taxon>
        <taxon>Lachnospiraceae</taxon>
        <taxon>Anaerosacchariphilus</taxon>
    </lineage>
</organism>
<evidence type="ECO:0000256" key="2">
    <source>
        <dbReference type="ARBA" id="ARBA00022553"/>
    </source>
</evidence>
<dbReference type="Pfam" id="PF00486">
    <property type="entry name" value="Trans_reg_C"/>
    <property type="match status" value="1"/>
</dbReference>
<dbReference type="CDD" id="cd00383">
    <property type="entry name" value="trans_reg_C"/>
    <property type="match status" value="1"/>
</dbReference>
<evidence type="ECO:0000256" key="7">
    <source>
        <dbReference type="ARBA" id="ARBA00024867"/>
    </source>
</evidence>
<evidence type="ECO:0000259" key="10">
    <source>
        <dbReference type="PROSITE" id="PS50110"/>
    </source>
</evidence>
<dbReference type="AlphaFoldDB" id="A0A371AXB0"/>
<dbReference type="EMBL" id="QRCT01000014">
    <property type="protein sequence ID" value="RDU24218.1"/>
    <property type="molecule type" value="Genomic_DNA"/>
</dbReference>
<dbReference type="PROSITE" id="PS50110">
    <property type="entry name" value="RESPONSE_REGULATORY"/>
    <property type="match status" value="1"/>
</dbReference>
<name>A0A371AXB0_9FIRM</name>
<dbReference type="InterPro" id="IPR036388">
    <property type="entry name" value="WH-like_DNA-bd_sf"/>
</dbReference>
<dbReference type="RefSeq" id="WP_115481242.1">
    <property type="nucleotide sequence ID" value="NZ_QRCT01000014.1"/>
</dbReference>
<dbReference type="InterPro" id="IPR039420">
    <property type="entry name" value="WalR-like"/>
</dbReference>
<evidence type="ECO:0000256" key="3">
    <source>
        <dbReference type="ARBA" id="ARBA00023012"/>
    </source>
</evidence>
<evidence type="ECO:0000256" key="6">
    <source>
        <dbReference type="ARBA" id="ARBA00023163"/>
    </source>
</evidence>
<reference evidence="12 13" key="1">
    <citation type="submission" date="2018-07" db="EMBL/GenBank/DDBJ databases">
        <title>Anaerosacharophilus polymeroproducens gen. nov. sp. nov., an anaerobic bacterium isolated from salt field.</title>
        <authorList>
            <person name="Kim W."/>
            <person name="Yang S.-H."/>
            <person name="Oh J."/>
            <person name="Lee J.-H."/>
            <person name="Kwon K.K."/>
        </authorList>
    </citation>
    <scope>NUCLEOTIDE SEQUENCE [LARGE SCALE GENOMIC DNA]</scope>
    <source>
        <strain evidence="12 13">MCWD5</strain>
    </source>
</reference>
<dbReference type="Gene3D" id="3.40.50.2300">
    <property type="match status" value="1"/>
</dbReference>
<keyword evidence="3" id="KW-0902">Two-component regulatory system</keyword>
<dbReference type="SMART" id="SM00448">
    <property type="entry name" value="REC"/>
    <property type="match status" value="1"/>
</dbReference>
<keyword evidence="5 9" id="KW-0238">DNA-binding</keyword>
<gene>
    <name evidence="12" type="ORF">DWV06_05840</name>
</gene>
<dbReference type="InterPro" id="IPR011006">
    <property type="entry name" value="CheY-like_superfamily"/>
</dbReference>